<dbReference type="GO" id="GO:0003755">
    <property type="term" value="F:peptidyl-prolyl cis-trans isomerase activity"/>
    <property type="evidence" value="ECO:0007669"/>
    <property type="project" value="UniProtKB-UniRule"/>
</dbReference>
<feature type="region of interest" description="Disordered" evidence="9">
    <location>
        <begin position="327"/>
        <end position="423"/>
    </location>
</feature>
<dbReference type="SMART" id="SM00360">
    <property type="entry name" value="RRM"/>
    <property type="match status" value="1"/>
</dbReference>
<evidence type="ECO:0000256" key="8">
    <source>
        <dbReference type="RuleBase" id="RU365081"/>
    </source>
</evidence>
<evidence type="ECO:0000259" key="11">
    <source>
        <dbReference type="PROSITE" id="PS50102"/>
    </source>
</evidence>
<keyword evidence="4 8" id="KW-0697">Rotamase</keyword>
<dbReference type="InterPro" id="IPR000504">
    <property type="entry name" value="RRM_dom"/>
</dbReference>
<dbReference type="InterPro" id="IPR029000">
    <property type="entry name" value="Cyclophilin-like_dom_sf"/>
</dbReference>
<dbReference type="FunFam" id="2.40.100.10:FF:000015">
    <property type="entry name" value="Peptidyl-prolyl cis-trans isomerase"/>
    <property type="match status" value="1"/>
</dbReference>
<comment type="subcellular location">
    <subcellularLocation>
        <location evidence="2 8">Nucleus</location>
    </subcellularLocation>
</comment>
<dbReference type="Proteomes" id="UP001620645">
    <property type="component" value="Unassembled WGS sequence"/>
</dbReference>
<dbReference type="SUPFAM" id="SSF50891">
    <property type="entry name" value="Cyclophilin-like"/>
    <property type="match status" value="1"/>
</dbReference>
<feature type="compositionally biased region" description="Basic and acidic residues" evidence="9">
    <location>
        <begin position="387"/>
        <end position="397"/>
    </location>
</feature>
<dbReference type="AlphaFoldDB" id="A0ABD2IKC6"/>
<dbReference type="InterPro" id="IPR035538">
    <property type="entry name" value="Cyclophilin_PPIL4"/>
</dbReference>
<dbReference type="CDD" id="cd12235">
    <property type="entry name" value="RRM_PPIL4"/>
    <property type="match status" value="1"/>
</dbReference>
<dbReference type="EMBL" id="JBICCN010000300">
    <property type="protein sequence ID" value="KAL3079858.1"/>
    <property type="molecule type" value="Genomic_DNA"/>
</dbReference>
<feature type="compositionally biased region" description="Basic residues" evidence="9">
    <location>
        <begin position="352"/>
        <end position="386"/>
    </location>
</feature>
<dbReference type="EC" id="5.2.1.8" evidence="8"/>
<keyword evidence="3 7" id="KW-0694">RNA-binding</keyword>
<organism evidence="12 13">
    <name type="scientific">Heterodera schachtii</name>
    <name type="common">Sugarbeet cyst nematode worm</name>
    <name type="synonym">Tylenchus schachtii</name>
    <dbReference type="NCBI Taxonomy" id="97005"/>
    <lineage>
        <taxon>Eukaryota</taxon>
        <taxon>Metazoa</taxon>
        <taxon>Ecdysozoa</taxon>
        <taxon>Nematoda</taxon>
        <taxon>Chromadorea</taxon>
        <taxon>Rhabditida</taxon>
        <taxon>Tylenchina</taxon>
        <taxon>Tylenchomorpha</taxon>
        <taxon>Tylenchoidea</taxon>
        <taxon>Heteroderidae</taxon>
        <taxon>Heteroderinae</taxon>
        <taxon>Heterodera</taxon>
    </lineage>
</organism>
<evidence type="ECO:0000256" key="4">
    <source>
        <dbReference type="ARBA" id="ARBA00023110"/>
    </source>
</evidence>
<dbReference type="PRINTS" id="PR00153">
    <property type="entry name" value="CSAPPISMRASE"/>
</dbReference>
<dbReference type="Gene3D" id="3.30.70.330">
    <property type="match status" value="1"/>
</dbReference>
<evidence type="ECO:0000313" key="12">
    <source>
        <dbReference type="EMBL" id="KAL3079858.1"/>
    </source>
</evidence>
<evidence type="ECO:0000256" key="1">
    <source>
        <dbReference type="ARBA" id="ARBA00000971"/>
    </source>
</evidence>
<evidence type="ECO:0000259" key="10">
    <source>
        <dbReference type="PROSITE" id="PS50072"/>
    </source>
</evidence>
<dbReference type="Pfam" id="PF00160">
    <property type="entry name" value="Pro_isomerase"/>
    <property type="match status" value="1"/>
</dbReference>
<dbReference type="Gene3D" id="2.40.100.10">
    <property type="entry name" value="Cyclophilin-like"/>
    <property type="match status" value="1"/>
</dbReference>
<name>A0ABD2IKC6_HETSC</name>
<dbReference type="GO" id="GO:0003723">
    <property type="term" value="F:RNA binding"/>
    <property type="evidence" value="ECO:0007669"/>
    <property type="project" value="UniProtKB-UniRule"/>
</dbReference>
<evidence type="ECO:0000256" key="5">
    <source>
        <dbReference type="ARBA" id="ARBA00023235"/>
    </source>
</evidence>
<dbReference type="GO" id="GO:0005634">
    <property type="term" value="C:nucleus"/>
    <property type="evidence" value="ECO:0007669"/>
    <property type="project" value="UniProtKB-SubCell"/>
</dbReference>
<comment type="catalytic activity">
    <reaction evidence="1 8">
        <text>[protein]-peptidylproline (omega=180) = [protein]-peptidylproline (omega=0)</text>
        <dbReference type="Rhea" id="RHEA:16237"/>
        <dbReference type="Rhea" id="RHEA-COMP:10747"/>
        <dbReference type="Rhea" id="RHEA-COMP:10748"/>
        <dbReference type="ChEBI" id="CHEBI:83833"/>
        <dbReference type="ChEBI" id="CHEBI:83834"/>
        <dbReference type="EC" id="5.2.1.8"/>
    </reaction>
</comment>
<evidence type="ECO:0000256" key="9">
    <source>
        <dbReference type="SAM" id="MobiDB-lite"/>
    </source>
</evidence>
<feature type="domain" description="RRM" evidence="11">
    <location>
        <begin position="241"/>
        <end position="319"/>
    </location>
</feature>
<keyword evidence="5 8" id="KW-0413">Isomerase</keyword>
<evidence type="ECO:0000313" key="13">
    <source>
        <dbReference type="Proteomes" id="UP001620645"/>
    </source>
</evidence>
<comment type="caution">
    <text evidence="12">The sequence shown here is derived from an EMBL/GenBank/DDBJ whole genome shotgun (WGS) entry which is preliminary data.</text>
</comment>
<dbReference type="SUPFAM" id="SSF54928">
    <property type="entry name" value="RNA-binding domain, RBD"/>
    <property type="match status" value="1"/>
</dbReference>
<dbReference type="InterPro" id="IPR035542">
    <property type="entry name" value="CRIP"/>
</dbReference>
<evidence type="ECO:0000256" key="2">
    <source>
        <dbReference type="ARBA" id="ARBA00004123"/>
    </source>
</evidence>
<protein>
    <recommendedName>
        <fullName evidence="8">Peptidyl-prolyl cis-trans isomerase</fullName>
        <shortName evidence="8">PPIase</shortName>
        <ecNumber evidence="8">5.2.1.8</ecNumber>
    </recommendedName>
</protein>
<dbReference type="InterPro" id="IPR035979">
    <property type="entry name" value="RBD_domain_sf"/>
</dbReference>
<dbReference type="PROSITE" id="PS50102">
    <property type="entry name" value="RRM"/>
    <property type="match status" value="1"/>
</dbReference>
<comment type="function">
    <text evidence="8">PPIases accelerate the folding of proteins. It catalyzes the cis-trans isomerization of proline imidic peptide bonds in oligopeptides.</text>
</comment>
<accession>A0ABD2IKC6</accession>
<dbReference type="CDD" id="cd01921">
    <property type="entry name" value="cyclophilin_RRM"/>
    <property type="match status" value="1"/>
</dbReference>
<feature type="compositionally biased region" description="Basic and acidic residues" evidence="9">
    <location>
        <begin position="404"/>
        <end position="423"/>
    </location>
</feature>
<feature type="domain" description="PPIase cyclophilin-type" evidence="10">
    <location>
        <begin position="6"/>
        <end position="161"/>
    </location>
</feature>
<reference evidence="12 13" key="1">
    <citation type="submission" date="2024-10" db="EMBL/GenBank/DDBJ databases">
        <authorList>
            <person name="Kim D."/>
        </authorList>
    </citation>
    <scope>NUCLEOTIDE SEQUENCE [LARGE SCALE GENOMIC DNA]</scope>
    <source>
        <strain evidence="12">Taebaek</strain>
    </source>
</reference>
<keyword evidence="13" id="KW-1185">Reference proteome</keyword>
<dbReference type="PANTHER" id="PTHR45843:SF1">
    <property type="entry name" value="PEPTIDYL-PROLYL CIS-TRANS ISOMERASE-LIKE 4"/>
    <property type="match status" value="1"/>
</dbReference>
<dbReference type="InterPro" id="IPR012677">
    <property type="entry name" value="Nucleotide-bd_a/b_plait_sf"/>
</dbReference>
<evidence type="ECO:0000256" key="7">
    <source>
        <dbReference type="PROSITE-ProRule" id="PRU00176"/>
    </source>
</evidence>
<keyword evidence="6 8" id="KW-0539">Nucleus</keyword>
<dbReference type="PROSITE" id="PS50072">
    <property type="entry name" value="CSA_PPIASE_2"/>
    <property type="match status" value="1"/>
</dbReference>
<dbReference type="InterPro" id="IPR002130">
    <property type="entry name" value="Cyclophilin-type_PPIase_dom"/>
</dbReference>
<dbReference type="PANTHER" id="PTHR45843">
    <property type="entry name" value="PEPTIDYL-PROLYL CIS-TRANS ISOMERASE-LIKE 4"/>
    <property type="match status" value="1"/>
</dbReference>
<sequence length="423" mass="48992">MAVLIETTLGDLVIDLFVDERPNACKNFLKLCKTKYYNLCQFFTIEPNYIAQTGDPTNSGRGGESIYGTLFGEQARFIEMENVPKLRHTQRGIVSMVNNGDGMVGSQFFVTLGDELDYLDGKHCIFGQVGEGMDTVSKLNEELVDRNNRPYRDIRIAHTIVLEDPFEDPPRLSVSRRSPSPTIDLIKLDNQIALDERLDEDEGKTEEELRKELEVKDMKAQAQILEIVGDLHYADERPPDNVLFVCKLNPVTTSEDLQVIFSRFGEILSCEVICDRRTAASLQYAFIEFEKPEQCEAAYLKMDNVLIDDRRIHVDFSQSVSKNFQWKREKTKGTSVTESSAPPAKRPSPPPRQHKKSPSPQRHRRHSREHRDHHGHRAHHHHRKSDRSRGDDREERRRRSRSAGQREHGTRRRSEEEKRRHRR</sequence>
<comment type="similarity">
    <text evidence="8">Belongs to the cyclophilin-type PPIase family. PPIL4 subfamily.</text>
</comment>
<proteinExistence type="inferred from homology"/>
<evidence type="ECO:0000256" key="3">
    <source>
        <dbReference type="ARBA" id="ARBA00022884"/>
    </source>
</evidence>
<dbReference type="Pfam" id="PF00076">
    <property type="entry name" value="RRM_1"/>
    <property type="match status" value="1"/>
</dbReference>
<gene>
    <name evidence="12" type="ORF">niasHS_014140</name>
</gene>
<evidence type="ECO:0000256" key="6">
    <source>
        <dbReference type="ARBA" id="ARBA00023242"/>
    </source>
</evidence>